<sequence>MTRTKKPGVFGTPGFSRMWIVLPPLLFLAVFYFYPLFRIFLLSFMPEGMWDAGGLEKLFRTGHYLRVLWFTTWQAALSTVLTLIAALPGAYVFARYNFPGKRLLQAFTTVPFVLPTVVVAAAFEALTGPHGLLNSWLMAWLDLPSPPIAPDRTVWAILLAHVFYNYTVVLRMVGGFWAGMGDDLTGAARMLGASPWTAFRKITLPLLRPVLFTAGLLIFIFCFSSFGVILILGGPRFATLEVEIYRQAVSYFNLPLAAALSLLQILFTFGMMWAYTALQRRSAVALTPESRERTGRRASAPGERLMVGGNILFMVMLLGLPLMALVIRSFSTKTGPGLIYYRALFEDTTQSLFFVPPADAVFHSLGFAGTTLIMALILGTLAATFLAGRKDRLTALLDPIFMLPLSTSAVTLGFGFIIALDRPPLNLRTSVLLVPIAHTLVAFPFVVRSLLPALRSIPRSLREAASVLGASPWQVWRSVDLPIVGRALLVGAVFAFTVSLGEFGATVFVARPQTPTMPLAIYRFLGQPGAMNYGQAMAMSSLLMLVTATGFLLLEKARIGQAGEF</sequence>
<dbReference type="SUPFAM" id="SSF161098">
    <property type="entry name" value="MetI-like"/>
    <property type="match status" value="2"/>
</dbReference>
<comment type="caution">
    <text evidence="10">The sequence shown here is derived from an EMBL/GenBank/DDBJ whole genome shotgun (WGS) entry which is preliminary data.</text>
</comment>
<evidence type="ECO:0000256" key="1">
    <source>
        <dbReference type="ARBA" id="ARBA00004429"/>
    </source>
</evidence>
<dbReference type="GO" id="GO:0005886">
    <property type="term" value="C:plasma membrane"/>
    <property type="evidence" value="ECO:0007669"/>
    <property type="project" value="UniProtKB-SubCell"/>
</dbReference>
<dbReference type="CDD" id="cd06261">
    <property type="entry name" value="TM_PBP2"/>
    <property type="match status" value="2"/>
</dbReference>
<protein>
    <submittedName>
        <fullName evidence="10">Iron ABC transporter permease</fullName>
    </submittedName>
</protein>
<dbReference type="RefSeq" id="WP_124330070.1">
    <property type="nucleotide sequence ID" value="NZ_BEXT01000001.1"/>
</dbReference>
<feature type="transmembrane region" description="Helical" evidence="8">
    <location>
        <begin position="252"/>
        <end position="275"/>
    </location>
</feature>
<keyword evidence="3" id="KW-1003">Cell membrane</keyword>
<evidence type="ECO:0000256" key="4">
    <source>
        <dbReference type="ARBA" id="ARBA00022519"/>
    </source>
</evidence>
<dbReference type="Gene3D" id="1.10.3720.10">
    <property type="entry name" value="MetI-like"/>
    <property type="match status" value="2"/>
</dbReference>
<feature type="transmembrane region" description="Helical" evidence="8">
    <location>
        <begin position="305"/>
        <end position="327"/>
    </location>
</feature>
<evidence type="ECO:0000256" key="5">
    <source>
        <dbReference type="ARBA" id="ARBA00022692"/>
    </source>
</evidence>
<feature type="transmembrane region" description="Helical" evidence="8">
    <location>
        <begin position="487"/>
        <end position="510"/>
    </location>
</feature>
<accession>A0A401G157</accession>
<feature type="transmembrane region" description="Helical" evidence="8">
    <location>
        <begin position="153"/>
        <end position="173"/>
    </location>
</feature>
<feature type="transmembrane region" description="Helical" evidence="8">
    <location>
        <begin position="20"/>
        <end position="41"/>
    </location>
</feature>
<dbReference type="InterPro" id="IPR000515">
    <property type="entry name" value="MetI-like"/>
</dbReference>
<evidence type="ECO:0000256" key="7">
    <source>
        <dbReference type="ARBA" id="ARBA00023136"/>
    </source>
</evidence>
<dbReference type="AlphaFoldDB" id="A0A401G157"/>
<reference evidence="11" key="2">
    <citation type="submission" date="2019-01" db="EMBL/GenBank/DDBJ databases">
        <title>Genome sequence of Desulfonema ishimotonii strain Tokyo 01.</title>
        <authorList>
            <person name="Fukui M."/>
        </authorList>
    </citation>
    <scope>NUCLEOTIDE SEQUENCE [LARGE SCALE GENOMIC DNA]</scope>
    <source>
        <strain evidence="11">Tokyo 01</strain>
    </source>
</reference>
<gene>
    <name evidence="10" type="ORF">DENIS_3925</name>
</gene>
<dbReference type="OrthoDB" id="9804629at2"/>
<dbReference type="Pfam" id="PF00528">
    <property type="entry name" value="BPD_transp_1"/>
    <property type="match status" value="2"/>
</dbReference>
<feature type="transmembrane region" description="Helical" evidence="8">
    <location>
        <begin position="400"/>
        <end position="420"/>
    </location>
</feature>
<dbReference type="EMBL" id="BEXT01000001">
    <property type="protein sequence ID" value="GBC62941.1"/>
    <property type="molecule type" value="Genomic_DNA"/>
</dbReference>
<evidence type="ECO:0000313" key="10">
    <source>
        <dbReference type="EMBL" id="GBC62941.1"/>
    </source>
</evidence>
<keyword evidence="2 8" id="KW-0813">Transport</keyword>
<feature type="domain" description="ABC transmembrane type-1" evidence="9">
    <location>
        <begin position="68"/>
        <end position="273"/>
    </location>
</feature>
<evidence type="ECO:0000256" key="2">
    <source>
        <dbReference type="ARBA" id="ARBA00022448"/>
    </source>
</evidence>
<keyword evidence="4" id="KW-0997">Cell inner membrane</keyword>
<reference evidence="11" key="1">
    <citation type="submission" date="2017-11" db="EMBL/GenBank/DDBJ databases">
        <authorList>
            <person name="Watanabe M."/>
            <person name="Kojima H."/>
        </authorList>
    </citation>
    <scope>NUCLEOTIDE SEQUENCE [LARGE SCALE GENOMIC DNA]</scope>
    <source>
        <strain evidence="11">Tokyo 01</strain>
    </source>
</reference>
<dbReference type="PANTHER" id="PTHR43357:SF4">
    <property type="entry name" value="INNER MEMBRANE ABC TRANSPORTER PERMEASE PROTEIN YDCV"/>
    <property type="match status" value="1"/>
</dbReference>
<dbReference type="GO" id="GO:0055085">
    <property type="term" value="P:transmembrane transport"/>
    <property type="evidence" value="ECO:0007669"/>
    <property type="project" value="InterPro"/>
</dbReference>
<keyword evidence="7 8" id="KW-0472">Membrane</keyword>
<dbReference type="PANTHER" id="PTHR43357">
    <property type="entry name" value="INNER MEMBRANE ABC TRANSPORTER PERMEASE PROTEIN YDCV"/>
    <property type="match status" value="1"/>
</dbReference>
<comment type="similarity">
    <text evidence="8">Belongs to the binding-protein-dependent transport system permease family.</text>
</comment>
<name>A0A401G157_9BACT</name>
<keyword evidence="5 8" id="KW-0812">Transmembrane</keyword>
<organism evidence="10 11">
    <name type="scientific">Desulfonema ishimotonii</name>
    <dbReference type="NCBI Taxonomy" id="45657"/>
    <lineage>
        <taxon>Bacteria</taxon>
        <taxon>Pseudomonadati</taxon>
        <taxon>Thermodesulfobacteriota</taxon>
        <taxon>Desulfobacteria</taxon>
        <taxon>Desulfobacterales</taxon>
        <taxon>Desulfococcaceae</taxon>
        <taxon>Desulfonema</taxon>
    </lineage>
</organism>
<dbReference type="PROSITE" id="PS50928">
    <property type="entry name" value="ABC_TM1"/>
    <property type="match status" value="2"/>
</dbReference>
<feature type="transmembrane region" description="Helical" evidence="8">
    <location>
        <begin position="361"/>
        <end position="388"/>
    </location>
</feature>
<evidence type="ECO:0000259" key="9">
    <source>
        <dbReference type="PROSITE" id="PS50928"/>
    </source>
</evidence>
<dbReference type="InterPro" id="IPR035906">
    <property type="entry name" value="MetI-like_sf"/>
</dbReference>
<comment type="subcellular location">
    <subcellularLocation>
        <location evidence="1">Cell inner membrane</location>
        <topology evidence="1">Multi-pass membrane protein</topology>
    </subcellularLocation>
    <subcellularLocation>
        <location evidence="8">Cell membrane</location>
        <topology evidence="8">Multi-pass membrane protein</topology>
    </subcellularLocation>
</comment>
<evidence type="ECO:0000256" key="6">
    <source>
        <dbReference type="ARBA" id="ARBA00022989"/>
    </source>
</evidence>
<feature type="transmembrane region" description="Helical" evidence="8">
    <location>
        <begin position="210"/>
        <end position="232"/>
    </location>
</feature>
<proteinExistence type="inferred from homology"/>
<feature type="domain" description="ABC transmembrane type-1" evidence="9">
    <location>
        <begin position="361"/>
        <end position="554"/>
    </location>
</feature>
<keyword evidence="11" id="KW-1185">Reference proteome</keyword>
<evidence type="ECO:0000256" key="3">
    <source>
        <dbReference type="ARBA" id="ARBA00022475"/>
    </source>
</evidence>
<feature type="transmembrane region" description="Helical" evidence="8">
    <location>
        <begin position="73"/>
        <end position="94"/>
    </location>
</feature>
<feature type="transmembrane region" description="Helical" evidence="8">
    <location>
        <begin position="530"/>
        <end position="554"/>
    </location>
</feature>
<dbReference type="Proteomes" id="UP000288096">
    <property type="component" value="Unassembled WGS sequence"/>
</dbReference>
<evidence type="ECO:0000256" key="8">
    <source>
        <dbReference type="RuleBase" id="RU363032"/>
    </source>
</evidence>
<keyword evidence="6 8" id="KW-1133">Transmembrane helix</keyword>
<feature type="transmembrane region" description="Helical" evidence="8">
    <location>
        <begin position="106"/>
        <end position="133"/>
    </location>
</feature>
<feature type="transmembrane region" description="Helical" evidence="8">
    <location>
        <begin position="432"/>
        <end position="451"/>
    </location>
</feature>
<evidence type="ECO:0000313" key="11">
    <source>
        <dbReference type="Proteomes" id="UP000288096"/>
    </source>
</evidence>